<dbReference type="PRINTS" id="PR00778">
    <property type="entry name" value="HTHARSR"/>
</dbReference>
<comment type="caution">
    <text evidence="5">The sequence shown here is derived from an EMBL/GenBank/DDBJ whole genome shotgun (WGS) entry which is preliminary data.</text>
</comment>
<evidence type="ECO:0000256" key="3">
    <source>
        <dbReference type="ARBA" id="ARBA00023163"/>
    </source>
</evidence>
<keyword evidence="3" id="KW-0804">Transcription</keyword>
<dbReference type="Gene3D" id="1.10.10.10">
    <property type="entry name" value="Winged helix-like DNA-binding domain superfamily/Winged helix DNA-binding domain"/>
    <property type="match status" value="1"/>
</dbReference>
<dbReference type="NCBIfam" id="NF033788">
    <property type="entry name" value="HTH_metalloreg"/>
    <property type="match status" value="1"/>
</dbReference>
<evidence type="ECO:0000259" key="4">
    <source>
        <dbReference type="PROSITE" id="PS50987"/>
    </source>
</evidence>
<dbReference type="InterPro" id="IPR011991">
    <property type="entry name" value="ArsR-like_HTH"/>
</dbReference>
<dbReference type="EMBL" id="JTFC01000029">
    <property type="protein sequence ID" value="RUS57002.1"/>
    <property type="molecule type" value="Genomic_DNA"/>
</dbReference>
<protein>
    <submittedName>
        <fullName evidence="5">Transcriptional regulator</fullName>
    </submittedName>
</protein>
<dbReference type="AlphaFoldDB" id="A0A433RUP7"/>
<evidence type="ECO:0000313" key="6">
    <source>
        <dbReference type="Proteomes" id="UP000288623"/>
    </source>
</evidence>
<dbReference type="InterPro" id="IPR051081">
    <property type="entry name" value="HTH_MetalResp_TranReg"/>
</dbReference>
<evidence type="ECO:0000313" key="5">
    <source>
        <dbReference type="EMBL" id="RUS57002.1"/>
    </source>
</evidence>
<dbReference type="SUPFAM" id="SSF46785">
    <property type="entry name" value="Winged helix' DNA-binding domain"/>
    <property type="match status" value="1"/>
</dbReference>
<dbReference type="Pfam" id="PF01022">
    <property type="entry name" value="HTH_5"/>
    <property type="match status" value="1"/>
</dbReference>
<accession>A0A433RUP7</accession>
<dbReference type="SMART" id="SM00418">
    <property type="entry name" value="HTH_ARSR"/>
    <property type="match status" value="1"/>
</dbReference>
<dbReference type="PANTHER" id="PTHR33154:SF18">
    <property type="entry name" value="ARSENICAL RESISTANCE OPERON REPRESSOR"/>
    <property type="match status" value="1"/>
</dbReference>
<reference evidence="5 6" key="1">
    <citation type="submission" date="2014-11" db="EMBL/GenBank/DDBJ databases">
        <title>Genome sequence and analysis of novel Kurthia sp.</title>
        <authorList>
            <person name="Lawson J.N."/>
            <person name="Gonzalez J.E."/>
            <person name="Rinauldi L."/>
            <person name="Xuan Z."/>
            <person name="Firman A."/>
            <person name="Shaddox L."/>
            <person name="Trudeau A."/>
            <person name="Shah S."/>
            <person name="Reiman D."/>
        </authorList>
    </citation>
    <scope>NUCLEOTIDE SEQUENCE [LARGE SCALE GENOMIC DNA]</scope>
    <source>
        <strain evidence="5 6">3B1D</strain>
    </source>
</reference>
<feature type="domain" description="HTH arsR-type" evidence="4">
    <location>
        <begin position="1"/>
        <end position="94"/>
    </location>
</feature>
<sequence>MEEALLNELEQVLKAMADKNRLTLLACMKNGEVCVCDFVDVLKISQPAVSQQLKKLKDAGIIKERKDGTWKYYRIAEEISPVVRAVIDTLEADNTCHCGGNSCSC</sequence>
<dbReference type="GO" id="GO:0003677">
    <property type="term" value="F:DNA binding"/>
    <property type="evidence" value="ECO:0007669"/>
    <property type="project" value="UniProtKB-KW"/>
</dbReference>
<gene>
    <name evidence="5" type="ORF">QI30_08005</name>
</gene>
<dbReference type="PANTHER" id="PTHR33154">
    <property type="entry name" value="TRANSCRIPTIONAL REGULATOR, ARSR FAMILY"/>
    <property type="match status" value="1"/>
</dbReference>
<proteinExistence type="predicted"/>
<dbReference type="Proteomes" id="UP000288623">
    <property type="component" value="Unassembled WGS sequence"/>
</dbReference>
<dbReference type="OrthoDB" id="9798835at2"/>
<dbReference type="PROSITE" id="PS50987">
    <property type="entry name" value="HTH_ARSR_2"/>
    <property type="match status" value="1"/>
</dbReference>
<dbReference type="InterPro" id="IPR036388">
    <property type="entry name" value="WH-like_DNA-bd_sf"/>
</dbReference>
<keyword evidence="1" id="KW-0805">Transcription regulation</keyword>
<dbReference type="InterPro" id="IPR001845">
    <property type="entry name" value="HTH_ArsR_DNA-bd_dom"/>
</dbReference>
<keyword evidence="2" id="KW-0238">DNA-binding</keyword>
<name>A0A433RUP7_9BACL</name>
<dbReference type="CDD" id="cd00090">
    <property type="entry name" value="HTH_ARSR"/>
    <property type="match status" value="1"/>
</dbReference>
<evidence type="ECO:0000256" key="1">
    <source>
        <dbReference type="ARBA" id="ARBA00023015"/>
    </source>
</evidence>
<keyword evidence="6" id="KW-1185">Reference proteome</keyword>
<evidence type="ECO:0000256" key="2">
    <source>
        <dbReference type="ARBA" id="ARBA00023125"/>
    </source>
</evidence>
<dbReference type="InterPro" id="IPR036390">
    <property type="entry name" value="WH_DNA-bd_sf"/>
</dbReference>
<dbReference type="GO" id="GO:0003700">
    <property type="term" value="F:DNA-binding transcription factor activity"/>
    <property type="evidence" value="ECO:0007669"/>
    <property type="project" value="InterPro"/>
</dbReference>
<organism evidence="5 6">
    <name type="scientific">Candidatus Kurthia intestinigallinarum</name>
    <dbReference type="NCBI Taxonomy" id="1562256"/>
    <lineage>
        <taxon>Bacteria</taxon>
        <taxon>Bacillati</taxon>
        <taxon>Bacillota</taxon>
        <taxon>Bacilli</taxon>
        <taxon>Bacillales</taxon>
        <taxon>Caryophanaceae</taxon>
        <taxon>Kurthia</taxon>
    </lineage>
</organism>